<protein>
    <recommendedName>
        <fullName evidence="3">Blue-light-activated histidine kinase</fullName>
        <ecNumber evidence="2">2.7.13.3</ecNumber>
    </recommendedName>
</protein>
<evidence type="ECO:0000256" key="8">
    <source>
        <dbReference type="ARBA" id="ARBA00022643"/>
    </source>
</evidence>
<dbReference type="SMART" id="SM00911">
    <property type="entry name" value="HWE_HK"/>
    <property type="match status" value="1"/>
</dbReference>
<dbReference type="InterPro" id="IPR000014">
    <property type="entry name" value="PAS"/>
</dbReference>
<keyword evidence="9" id="KW-0808">Transferase</keyword>
<keyword evidence="11" id="KW-0547">Nucleotide-binding</keyword>
<comment type="caution">
    <text evidence="19">The sequence shown here is derived from an EMBL/GenBank/DDBJ whole genome shotgun (WGS) entry which is preliminary data.</text>
</comment>
<keyword evidence="20" id="KW-1185">Reference proteome</keyword>
<dbReference type="EMBL" id="JABFDN010000002">
    <property type="protein sequence ID" value="NPU65320.1"/>
    <property type="molecule type" value="Genomic_DNA"/>
</dbReference>
<feature type="domain" description="PAS" evidence="17">
    <location>
        <begin position="17"/>
        <end position="71"/>
    </location>
</feature>
<evidence type="ECO:0000259" key="18">
    <source>
        <dbReference type="PROSITE" id="PS50113"/>
    </source>
</evidence>
<dbReference type="InterPro" id="IPR036890">
    <property type="entry name" value="HATPase_C_sf"/>
</dbReference>
<dbReference type="Pfam" id="PF00989">
    <property type="entry name" value="PAS"/>
    <property type="match status" value="1"/>
</dbReference>
<keyword evidence="15" id="KW-0843">Virulence</keyword>
<dbReference type="RefSeq" id="WP_172110366.1">
    <property type="nucleotide sequence ID" value="NZ_JABFDM010000004.1"/>
</dbReference>
<evidence type="ECO:0000256" key="5">
    <source>
        <dbReference type="ARBA" id="ARBA00022553"/>
    </source>
</evidence>
<dbReference type="PANTHER" id="PTHR41523:SF8">
    <property type="entry name" value="ETHYLENE RESPONSE SENSOR PROTEIN"/>
    <property type="match status" value="1"/>
</dbReference>
<evidence type="ECO:0000256" key="4">
    <source>
        <dbReference type="ARBA" id="ARBA00022543"/>
    </source>
</evidence>
<dbReference type="InterPro" id="IPR013767">
    <property type="entry name" value="PAS_fold"/>
</dbReference>
<dbReference type="Pfam" id="PF07536">
    <property type="entry name" value="HWE_HK"/>
    <property type="match status" value="1"/>
</dbReference>
<dbReference type="SUPFAM" id="SSF55785">
    <property type="entry name" value="PYP-like sensor domain (PAS domain)"/>
    <property type="match status" value="2"/>
</dbReference>
<keyword evidence="10" id="KW-0677">Repeat</keyword>
<gene>
    <name evidence="19" type="ORF">HL667_09965</name>
</gene>
<feature type="domain" description="PAC" evidence="18">
    <location>
        <begin position="212"/>
        <end position="264"/>
    </location>
</feature>
<dbReference type="PANTHER" id="PTHR41523">
    <property type="entry name" value="TWO-COMPONENT SYSTEM SENSOR PROTEIN"/>
    <property type="match status" value="1"/>
</dbReference>
<feature type="domain" description="PAS" evidence="17">
    <location>
        <begin position="139"/>
        <end position="209"/>
    </location>
</feature>
<dbReference type="InterPro" id="IPR001610">
    <property type="entry name" value="PAC"/>
</dbReference>
<dbReference type="Gene3D" id="3.30.450.20">
    <property type="entry name" value="PAS domain"/>
    <property type="match status" value="2"/>
</dbReference>
<evidence type="ECO:0000313" key="20">
    <source>
        <dbReference type="Proteomes" id="UP000886476"/>
    </source>
</evidence>
<dbReference type="Gene3D" id="3.30.565.10">
    <property type="entry name" value="Histidine kinase-like ATPase, C-terminal domain"/>
    <property type="match status" value="1"/>
</dbReference>
<dbReference type="PROSITE" id="PS50112">
    <property type="entry name" value="PAS"/>
    <property type="match status" value="2"/>
</dbReference>
<proteinExistence type="predicted"/>
<dbReference type="InterPro" id="IPR035965">
    <property type="entry name" value="PAS-like_dom_sf"/>
</dbReference>
<evidence type="ECO:0000256" key="11">
    <source>
        <dbReference type="ARBA" id="ARBA00022741"/>
    </source>
</evidence>
<feature type="domain" description="PAC" evidence="18">
    <location>
        <begin position="90"/>
        <end position="142"/>
    </location>
</feature>
<keyword evidence="12" id="KW-0418">Kinase</keyword>
<comment type="catalytic activity">
    <reaction evidence="1">
        <text>ATP + protein L-histidine = ADP + protein N-phospho-L-histidine.</text>
        <dbReference type="EC" id="2.7.13.3"/>
    </reaction>
</comment>
<keyword evidence="14" id="KW-0157">Chromophore</keyword>
<keyword evidence="4" id="KW-0600">Photoreceptor protein</keyword>
<dbReference type="SMART" id="SM00091">
    <property type="entry name" value="PAS"/>
    <property type="match status" value="3"/>
</dbReference>
<evidence type="ECO:0000259" key="17">
    <source>
        <dbReference type="PROSITE" id="PS50112"/>
    </source>
</evidence>
<evidence type="ECO:0000256" key="15">
    <source>
        <dbReference type="ARBA" id="ARBA00023026"/>
    </source>
</evidence>
<evidence type="ECO:0000256" key="7">
    <source>
        <dbReference type="ARBA" id="ARBA00022630"/>
    </source>
</evidence>
<accession>A0ABX2CCC6</accession>
<dbReference type="InterPro" id="IPR000700">
    <property type="entry name" value="PAS-assoc_C"/>
</dbReference>
<keyword evidence="6" id="KW-0716">Sensory transduction</keyword>
<keyword evidence="16" id="KW-0675">Receptor</keyword>
<keyword evidence="13" id="KW-0067">ATP-binding</keyword>
<dbReference type="CDD" id="cd00130">
    <property type="entry name" value="PAS"/>
    <property type="match status" value="2"/>
</dbReference>
<organism evidence="19 20">
    <name type="scientific">Bradyrhizobium aeschynomenes</name>
    <dbReference type="NCBI Taxonomy" id="2734909"/>
    <lineage>
        <taxon>Bacteria</taxon>
        <taxon>Pseudomonadati</taxon>
        <taxon>Pseudomonadota</taxon>
        <taxon>Alphaproteobacteria</taxon>
        <taxon>Hyphomicrobiales</taxon>
        <taxon>Nitrobacteraceae</taxon>
        <taxon>Bradyrhizobium</taxon>
    </lineage>
</organism>
<dbReference type="EC" id="2.7.13.3" evidence="2"/>
<dbReference type="PROSITE" id="PS50113">
    <property type="entry name" value="PAC"/>
    <property type="match status" value="2"/>
</dbReference>
<evidence type="ECO:0000256" key="10">
    <source>
        <dbReference type="ARBA" id="ARBA00022737"/>
    </source>
</evidence>
<dbReference type="InterPro" id="IPR011102">
    <property type="entry name" value="Sig_transdc_His_kinase_HWE"/>
</dbReference>
<name>A0ABX2CCC6_9BRAD</name>
<evidence type="ECO:0000256" key="13">
    <source>
        <dbReference type="ARBA" id="ARBA00022840"/>
    </source>
</evidence>
<evidence type="ECO:0000256" key="2">
    <source>
        <dbReference type="ARBA" id="ARBA00012438"/>
    </source>
</evidence>
<evidence type="ECO:0000256" key="12">
    <source>
        <dbReference type="ARBA" id="ARBA00022777"/>
    </source>
</evidence>
<dbReference type="Pfam" id="PF13426">
    <property type="entry name" value="PAS_9"/>
    <property type="match status" value="1"/>
</dbReference>
<dbReference type="NCBIfam" id="TIGR00229">
    <property type="entry name" value="sensory_box"/>
    <property type="match status" value="2"/>
</dbReference>
<evidence type="ECO:0000256" key="16">
    <source>
        <dbReference type="ARBA" id="ARBA00023170"/>
    </source>
</evidence>
<evidence type="ECO:0000256" key="6">
    <source>
        <dbReference type="ARBA" id="ARBA00022606"/>
    </source>
</evidence>
<evidence type="ECO:0000313" key="19">
    <source>
        <dbReference type="EMBL" id="NPU65320.1"/>
    </source>
</evidence>
<keyword evidence="7" id="KW-0285">Flavoprotein</keyword>
<reference evidence="19" key="1">
    <citation type="submission" date="2020-05" db="EMBL/GenBank/DDBJ databases">
        <title>Nod-independent and nitrogen-fixing Bradyrhizobium aeschynomene sp. nov. isolated from nodules of Aeschynomene indica.</title>
        <authorList>
            <person name="Zhang Z."/>
        </authorList>
    </citation>
    <scope>NUCLEOTIDE SEQUENCE</scope>
    <source>
        <strain evidence="19">83012</strain>
    </source>
</reference>
<dbReference type="SMART" id="SM00086">
    <property type="entry name" value="PAC"/>
    <property type="match status" value="2"/>
</dbReference>
<evidence type="ECO:0000256" key="9">
    <source>
        <dbReference type="ARBA" id="ARBA00022679"/>
    </source>
</evidence>
<dbReference type="Proteomes" id="UP000886476">
    <property type="component" value="Unassembled WGS sequence"/>
</dbReference>
<keyword evidence="5" id="KW-0597">Phosphoprotein</keyword>
<evidence type="ECO:0000256" key="14">
    <source>
        <dbReference type="ARBA" id="ARBA00022991"/>
    </source>
</evidence>
<dbReference type="SUPFAM" id="SSF55874">
    <property type="entry name" value="ATPase domain of HSP90 chaperone/DNA topoisomerase II/histidine kinase"/>
    <property type="match status" value="1"/>
</dbReference>
<keyword evidence="8" id="KW-0288">FMN</keyword>
<evidence type="ECO:0000256" key="3">
    <source>
        <dbReference type="ARBA" id="ARBA00021740"/>
    </source>
</evidence>
<evidence type="ECO:0000256" key="1">
    <source>
        <dbReference type="ARBA" id="ARBA00000085"/>
    </source>
</evidence>
<sequence>MHGMPGASPAPRPADDDTAYLAAIVASAADAILSTTPDGVIRSWNAACERMLGFTAAEMIGRPIYDIIPPELAEDARAIRARIGTGDSLESFETVRLTKQGRPIEVSITFSPIRDARDAIIGISAIIRDVTVTKQAERGAAMLAAIVASSSDGVVSKTLDGTITSWNKSAQRIFGFSEDEMIGRSIRTIIPPERQVEEDRILATVVSGEIIDNFETVRLRKDGALIDVSVTVSPVRDSTGRIIGASKIVRDITDKRQTREQLRTLLAEVNHRSKNLLSLVQAIARQMTRHGRPLDLSRFLERLQAIASNQDLLIQNDWRFIPLDGLVRSQLGAFSDLIGNRIAVDGPQIELTPEAAQSIGMAVHELATNAAKYGALSNDDGRITVRWTRIDDSFDMTWSEHGGPEVSPPEHIGFGSRVIADMVRSGLDGTVEVQFLPTGLCWHLRCPLKRLSRDRAYARR</sequence>